<gene>
    <name evidence="3" type="ORF">PCC79_00195</name>
</gene>
<dbReference type="RefSeq" id="WP_342372653.1">
    <property type="nucleotide sequence ID" value="NZ_CP115965.1"/>
</dbReference>
<keyword evidence="3" id="KW-0251">Elongation factor</keyword>
<organism evidence="3 4">
    <name type="scientific">Propioniciclava soli</name>
    <dbReference type="NCBI Taxonomy" id="2775081"/>
    <lineage>
        <taxon>Bacteria</taxon>
        <taxon>Bacillati</taxon>
        <taxon>Actinomycetota</taxon>
        <taxon>Actinomycetes</taxon>
        <taxon>Propionibacteriales</taxon>
        <taxon>Propionibacteriaceae</taxon>
        <taxon>Propioniciclava</taxon>
    </lineage>
</organism>
<sequence>MPTPLDITVPVPTPGPDGATTMPATLVRPESGRGPGVVLIQEIFGRSPYMRQRADDLAALGYSVLLPQIYWRLGVDVIDETSENALETAVGVSGRVDWDLAVQDVRAAIAHLRADEATRTRVALMGFCFGGGLAYAAIQGADWDVIADALVSYYGSALPGLVDGDPVGVPSLHHFGSADAFISRDDVAHIESVVTSYGASFQLWPGSDHAFDNPRLPFHDPDASAAAWDVTTAWLAENYPA</sequence>
<proteinExistence type="predicted"/>
<keyword evidence="4" id="KW-1185">Reference proteome</keyword>
<evidence type="ECO:0000313" key="3">
    <source>
        <dbReference type="EMBL" id="WZW98662.1"/>
    </source>
</evidence>
<protein>
    <submittedName>
        <fullName evidence="3">Dienelactone hydrolase family protein</fullName>
    </submittedName>
</protein>
<dbReference type="PANTHER" id="PTHR46623:SF6">
    <property type="entry name" value="ALPHA_BETA-HYDROLASES SUPERFAMILY PROTEIN"/>
    <property type="match status" value="1"/>
</dbReference>
<accession>A0ABZ3C7A3</accession>
<dbReference type="InterPro" id="IPR029058">
    <property type="entry name" value="AB_hydrolase_fold"/>
</dbReference>
<dbReference type="GO" id="GO:0003746">
    <property type="term" value="F:translation elongation factor activity"/>
    <property type="evidence" value="ECO:0007669"/>
    <property type="project" value="UniProtKB-KW"/>
</dbReference>
<dbReference type="Proteomes" id="UP001434337">
    <property type="component" value="Chromosome"/>
</dbReference>
<reference evidence="3 4" key="1">
    <citation type="journal article" date="2023" name="Environ Microbiome">
        <title>A coral-associated actinobacterium mitigates coral bleaching under heat stress.</title>
        <authorList>
            <person name="Li J."/>
            <person name="Zou Y."/>
            <person name="Li Q."/>
            <person name="Zhang J."/>
            <person name="Bourne D.G."/>
            <person name="Lyu Y."/>
            <person name="Liu C."/>
            <person name="Zhang S."/>
        </authorList>
    </citation>
    <scope>NUCLEOTIDE SEQUENCE [LARGE SCALE GENOMIC DNA]</scope>
    <source>
        <strain evidence="3 4">SCSIO 13291</strain>
    </source>
</reference>
<dbReference type="EMBL" id="CP115965">
    <property type="protein sequence ID" value="WZW98662.1"/>
    <property type="molecule type" value="Genomic_DNA"/>
</dbReference>
<evidence type="ECO:0000313" key="4">
    <source>
        <dbReference type="Proteomes" id="UP001434337"/>
    </source>
</evidence>
<dbReference type="InterPro" id="IPR051049">
    <property type="entry name" value="Dienelactone_hydrolase-like"/>
</dbReference>
<dbReference type="InterPro" id="IPR002925">
    <property type="entry name" value="Dienelactn_hydro"/>
</dbReference>
<dbReference type="PANTHER" id="PTHR46623">
    <property type="entry name" value="CARBOXYMETHYLENEBUTENOLIDASE-RELATED"/>
    <property type="match status" value="1"/>
</dbReference>
<dbReference type="Gene3D" id="3.40.50.1820">
    <property type="entry name" value="alpha/beta hydrolase"/>
    <property type="match status" value="1"/>
</dbReference>
<feature type="region of interest" description="Disordered" evidence="1">
    <location>
        <begin position="1"/>
        <end position="20"/>
    </location>
</feature>
<evidence type="ECO:0000256" key="1">
    <source>
        <dbReference type="SAM" id="MobiDB-lite"/>
    </source>
</evidence>
<dbReference type="SUPFAM" id="SSF53474">
    <property type="entry name" value="alpha/beta-Hydrolases"/>
    <property type="match status" value="1"/>
</dbReference>
<dbReference type="GO" id="GO:0016787">
    <property type="term" value="F:hydrolase activity"/>
    <property type="evidence" value="ECO:0007669"/>
    <property type="project" value="UniProtKB-KW"/>
</dbReference>
<keyword evidence="3" id="KW-0378">Hydrolase</keyword>
<keyword evidence="3" id="KW-0648">Protein biosynthesis</keyword>
<evidence type="ECO:0000259" key="2">
    <source>
        <dbReference type="Pfam" id="PF01738"/>
    </source>
</evidence>
<name>A0ABZ3C7A3_9ACTN</name>
<dbReference type="Pfam" id="PF01738">
    <property type="entry name" value="DLH"/>
    <property type="match status" value="1"/>
</dbReference>
<feature type="domain" description="Dienelactone hydrolase" evidence="2">
    <location>
        <begin position="23"/>
        <end position="237"/>
    </location>
</feature>